<gene>
    <name evidence="7" type="ORF">DFR52_102956</name>
</gene>
<feature type="transmembrane region" description="Helical" evidence="6">
    <location>
        <begin position="340"/>
        <end position="359"/>
    </location>
</feature>
<feature type="transmembrane region" description="Helical" evidence="6">
    <location>
        <begin position="12"/>
        <end position="34"/>
    </location>
</feature>
<dbReference type="GO" id="GO:0055085">
    <property type="term" value="P:transmembrane transport"/>
    <property type="evidence" value="ECO:0007669"/>
    <property type="project" value="InterPro"/>
</dbReference>
<dbReference type="GO" id="GO:0043190">
    <property type="term" value="C:ATP-binding cassette (ABC) transporter complex"/>
    <property type="evidence" value="ECO:0007669"/>
    <property type="project" value="InterPro"/>
</dbReference>
<dbReference type="RefSeq" id="WP_110031976.1">
    <property type="nucleotide sequence ID" value="NZ_QGTR01000002.1"/>
</dbReference>
<organism evidence="7 8">
    <name type="scientific">Hoeflea marina</name>
    <dbReference type="NCBI Taxonomy" id="274592"/>
    <lineage>
        <taxon>Bacteria</taxon>
        <taxon>Pseudomonadati</taxon>
        <taxon>Pseudomonadota</taxon>
        <taxon>Alphaproteobacteria</taxon>
        <taxon>Hyphomicrobiales</taxon>
        <taxon>Rhizobiaceae</taxon>
        <taxon>Hoeflea</taxon>
    </lineage>
</organism>
<evidence type="ECO:0000256" key="2">
    <source>
        <dbReference type="ARBA" id="ARBA00022475"/>
    </source>
</evidence>
<comment type="caution">
    <text evidence="7">The sequence shown here is derived from an EMBL/GenBank/DDBJ whole genome shotgun (WGS) entry which is preliminary data.</text>
</comment>
<dbReference type="PANTHER" id="PTHR33529:SF2">
    <property type="entry name" value="LIPOPOLYSACCHARIDE EXPORT SYSTEM PERMEASE PROTEIN LPTG"/>
    <property type="match status" value="1"/>
</dbReference>
<evidence type="ECO:0000256" key="5">
    <source>
        <dbReference type="ARBA" id="ARBA00023136"/>
    </source>
</evidence>
<feature type="transmembrane region" description="Helical" evidence="6">
    <location>
        <begin position="55"/>
        <end position="81"/>
    </location>
</feature>
<keyword evidence="5 6" id="KW-0472">Membrane</keyword>
<comment type="subcellular location">
    <subcellularLocation>
        <location evidence="1">Cell membrane</location>
        <topology evidence="1">Multi-pass membrane protein</topology>
    </subcellularLocation>
</comment>
<feature type="transmembrane region" description="Helical" evidence="6">
    <location>
        <begin position="101"/>
        <end position="123"/>
    </location>
</feature>
<dbReference type="EMBL" id="QGTR01000002">
    <property type="protein sequence ID" value="PWW02287.1"/>
    <property type="molecule type" value="Genomic_DNA"/>
</dbReference>
<dbReference type="AlphaFoldDB" id="A0A317PND8"/>
<dbReference type="GO" id="GO:0015920">
    <property type="term" value="P:lipopolysaccharide transport"/>
    <property type="evidence" value="ECO:0007669"/>
    <property type="project" value="TreeGrafter"/>
</dbReference>
<evidence type="ECO:0000313" key="8">
    <source>
        <dbReference type="Proteomes" id="UP000246352"/>
    </source>
</evidence>
<dbReference type="PANTHER" id="PTHR33529">
    <property type="entry name" value="SLR0882 PROTEIN-RELATED"/>
    <property type="match status" value="1"/>
</dbReference>
<sequence>MRLYPGVVWRYFFRRYVVTLLAYSAAILFIILLVDFNESSRRISASENYTIAIGIYLSALRLPMVMQTALPFVALIASIVTLTQLNRKYELVVVRAAGISAWQFLAPLIVANLLLGLFSIMVLNPLSANSTSLAESMMLEQGLGSTRKGADKTVPWLRQRTEQGDTVIGARESADGGTRLGNVTFFRFDSDNHLRDRLEAKSVVLAEGEWQLTDIIRFRANEKPERIDSLAILTNLQAEFLGESLASPDSVSFFDLPSKIAAAQSYGMPANAYAMQLHRLIAQPALLAAMTLIAAVVSLKFVRFGQSLSVVLGGILAGFVLYVVSDLIQSFGNAGTIPPFVAAWLPVLVASALGTTILLHKEDG</sequence>
<feature type="transmembrane region" description="Helical" evidence="6">
    <location>
        <begin position="285"/>
        <end position="302"/>
    </location>
</feature>
<proteinExistence type="predicted"/>
<dbReference type="NCBIfam" id="TIGR04408">
    <property type="entry name" value="LptG_lptG"/>
    <property type="match status" value="1"/>
</dbReference>
<dbReference type="OrthoDB" id="9798468at2"/>
<protein>
    <submittedName>
        <fullName evidence="7">Lipopolysaccharide export system permease protein</fullName>
    </submittedName>
</protein>
<dbReference type="Pfam" id="PF03739">
    <property type="entry name" value="LptF_LptG"/>
    <property type="match status" value="1"/>
</dbReference>
<evidence type="ECO:0000256" key="4">
    <source>
        <dbReference type="ARBA" id="ARBA00022989"/>
    </source>
</evidence>
<keyword evidence="2" id="KW-1003">Cell membrane</keyword>
<dbReference type="Proteomes" id="UP000246352">
    <property type="component" value="Unassembled WGS sequence"/>
</dbReference>
<evidence type="ECO:0000256" key="3">
    <source>
        <dbReference type="ARBA" id="ARBA00022692"/>
    </source>
</evidence>
<keyword evidence="8" id="KW-1185">Reference proteome</keyword>
<reference evidence="7 8" key="1">
    <citation type="submission" date="2018-05" db="EMBL/GenBank/DDBJ databases">
        <title>Genomic Encyclopedia of Type Strains, Phase IV (KMG-IV): sequencing the most valuable type-strain genomes for metagenomic binning, comparative biology and taxonomic classification.</title>
        <authorList>
            <person name="Goeker M."/>
        </authorList>
    </citation>
    <scope>NUCLEOTIDE SEQUENCE [LARGE SCALE GENOMIC DNA]</scope>
    <source>
        <strain evidence="7 8">DSM 16791</strain>
    </source>
</reference>
<accession>A0A317PND8</accession>
<dbReference type="InterPro" id="IPR030923">
    <property type="entry name" value="LptG"/>
</dbReference>
<dbReference type="InterPro" id="IPR005495">
    <property type="entry name" value="LptG/LptF_permease"/>
</dbReference>
<keyword evidence="3 6" id="KW-0812">Transmembrane</keyword>
<feature type="transmembrane region" description="Helical" evidence="6">
    <location>
        <begin position="308"/>
        <end position="328"/>
    </location>
</feature>
<name>A0A317PND8_9HYPH</name>
<evidence type="ECO:0000256" key="6">
    <source>
        <dbReference type="SAM" id="Phobius"/>
    </source>
</evidence>
<evidence type="ECO:0000313" key="7">
    <source>
        <dbReference type="EMBL" id="PWW02287.1"/>
    </source>
</evidence>
<keyword evidence="4 6" id="KW-1133">Transmembrane helix</keyword>
<evidence type="ECO:0000256" key="1">
    <source>
        <dbReference type="ARBA" id="ARBA00004651"/>
    </source>
</evidence>